<gene>
    <name evidence="1" type="ORF">M9H77_31142</name>
</gene>
<dbReference type="EMBL" id="CM044707">
    <property type="protein sequence ID" value="KAI5653955.1"/>
    <property type="molecule type" value="Genomic_DNA"/>
</dbReference>
<keyword evidence="2" id="KW-1185">Reference proteome</keyword>
<organism evidence="1 2">
    <name type="scientific">Catharanthus roseus</name>
    <name type="common">Madagascar periwinkle</name>
    <name type="synonym">Vinca rosea</name>
    <dbReference type="NCBI Taxonomy" id="4058"/>
    <lineage>
        <taxon>Eukaryota</taxon>
        <taxon>Viridiplantae</taxon>
        <taxon>Streptophyta</taxon>
        <taxon>Embryophyta</taxon>
        <taxon>Tracheophyta</taxon>
        <taxon>Spermatophyta</taxon>
        <taxon>Magnoliopsida</taxon>
        <taxon>eudicotyledons</taxon>
        <taxon>Gunneridae</taxon>
        <taxon>Pentapetalae</taxon>
        <taxon>asterids</taxon>
        <taxon>lamiids</taxon>
        <taxon>Gentianales</taxon>
        <taxon>Apocynaceae</taxon>
        <taxon>Rauvolfioideae</taxon>
        <taxon>Vinceae</taxon>
        <taxon>Catharanthinae</taxon>
        <taxon>Catharanthus</taxon>
    </lineage>
</organism>
<proteinExistence type="predicted"/>
<sequence length="78" mass="8669">MTCSTNCISLSYSIGKREVEEVLEKEVSGKKLKKDVGIAEAIEKKGETKTQKKDSSSSEPEGKQKVYSTERLLIKCID</sequence>
<accession>A0ACC0A0A5</accession>
<name>A0ACC0A0A5_CATRO</name>
<dbReference type="Proteomes" id="UP001060085">
    <property type="component" value="Linkage Group LG07"/>
</dbReference>
<evidence type="ECO:0000313" key="2">
    <source>
        <dbReference type="Proteomes" id="UP001060085"/>
    </source>
</evidence>
<protein>
    <submittedName>
        <fullName evidence="1">Uncharacterized protein</fullName>
    </submittedName>
</protein>
<comment type="caution">
    <text evidence="1">The sequence shown here is derived from an EMBL/GenBank/DDBJ whole genome shotgun (WGS) entry which is preliminary data.</text>
</comment>
<reference evidence="2" key="1">
    <citation type="journal article" date="2023" name="Nat. Plants">
        <title>Single-cell RNA sequencing provides a high-resolution roadmap for understanding the multicellular compartmentation of specialized metabolism.</title>
        <authorList>
            <person name="Sun S."/>
            <person name="Shen X."/>
            <person name="Li Y."/>
            <person name="Li Y."/>
            <person name="Wang S."/>
            <person name="Li R."/>
            <person name="Zhang H."/>
            <person name="Shen G."/>
            <person name="Guo B."/>
            <person name="Wei J."/>
            <person name="Xu J."/>
            <person name="St-Pierre B."/>
            <person name="Chen S."/>
            <person name="Sun C."/>
        </authorList>
    </citation>
    <scope>NUCLEOTIDE SEQUENCE [LARGE SCALE GENOMIC DNA]</scope>
</reference>
<evidence type="ECO:0000313" key="1">
    <source>
        <dbReference type="EMBL" id="KAI5653955.1"/>
    </source>
</evidence>